<dbReference type="EMBL" id="KT428292">
    <property type="protein sequence ID" value="ALH07052.1"/>
    <property type="molecule type" value="Genomic_DNA"/>
</dbReference>
<sequence>MSFQGGPKISHHGNIYELNWGLGTPRRYVGSAYLGRSFEPAGGGVPQYVYRKDLTRPWLPQSIVKINRGEIDNIYACSVVAGPINPWDNLAPQNAPCKRPENDGIGYTNWRRFC</sequence>
<proteinExistence type="predicted"/>
<protein>
    <submittedName>
        <fullName evidence="1">Uncharacterized protein</fullName>
    </submittedName>
</protein>
<evidence type="ECO:0000313" key="1">
    <source>
        <dbReference type="EMBL" id="ALH07052.1"/>
    </source>
</evidence>
<dbReference type="Proteomes" id="UP000319438">
    <property type="component" value="Segment"/>
</dbReference>
<reference evidence="1" key="1">
    <citation type="journal article" date="2015" name="Genome Announc.">
        <title>Complete Genome Sequence of a New Member of the Marseilleviridae Recovered from the Brackish Submarine Spring in the Cassis Port-Miou Calanque, France.</title>
        <authorList>
            <person name="Doutre G."/>
            <person name="Arfib B."/>
            <person name="Rochette P."/>
            <person name="Claverie J.M."/>
            <person name="Bonin P."/>
            <person name="Abergel C."/>
        </authorList>
    </citation>
    <scope>NUCLEOTIDE SEQUENCE [LARGE SCALE GENOMIC DNA]</scope>
    <source>
        <strain evidence="1">1</strain>
    </source>
</reference>
<organism evidence="1 2">
    <name type="scientific">Port-miou virus</name>
    <dbReference type="NCBI Taxonomy" id="1733873"/>
    <lineage>
        <taxon>Viruses</taxon>
        <taxon>Varidnaviria</taxon>
        <taxon>Bamfordvirae</taxon>
        <taxon>Nucleocytoviricota</taxon>
        <taxon>Megaviricetes</taxon>
        <taxon>Pimascovirales</taxon>
        <taxon>Pimascovirales incertae sedis</taxon>
        <taxon>Marseilleviridae</taxon>
        <taxon>Losannavirus</taxon>
        <taxon>Losannavirus lausannense</taxon>
        <taxon>Lausannevirus</taxon>
    </lineage>
</organism>
<evidence type="ECO:0000313" key="2">
    <source>
        <dbReference type="Proteomes" id="UP000319438"/>
    </source>
</evidence>
<name>A0A0N9PZC1_9VIRU</name>
<gene>
    <name evidence="1" type="ORF">PMV_354</name>
</gene>
<accession>A0A0N9PZC1</accession>